<dbReference type="Proteomes" id="UP001497382">
    <property type="component" value="Unassembled WGS sequence"/>
</dbReference>
<keyword evidence="1" id="KW-0227">DNA damage</keyword>
<reference evidence="3 4" key="1">
    <citation type="submission" date="2024-04" db="EMBL/GenBank/DDBJ databases">
        <authorList>
            <person name="Rising A."/>
            <person name="Reimegard J."/>
            <person name="Sonavane S."/>
            <person name="Akerstrom W."/>
            <person name="Nylinder S."/>
            <person name="Hedman E."/>
            <person name="Kallberg Y."/>
        </authorList>
    </citation>
    <scope>NUCLEOTIDE SEQUENCE [LARGE SCALE GENOMIC DNA]</scope>
</reference>
<name>A0AAV1ZBD8_9ARAC</name>
<dbReference type="GO" id="GO:0043139">
    <property type="term" value="F:5'-3' DNA helicase activity"/>
    <property type="evidence" value="ECO:0007669"/>
    <property type="project" value="UniProtKB-EC"/>
</dbReference>
<keyword evidence="1" id="KW-0067">ATP-binding</keyword>
<comment type="catalytic activity">
    <reaction evidence="1">
        <text>ATP + H2O = ADP + phosphate + H(+)</text>
        <dbReference type="Rhea" id="RHEA:13065"/>
        <dbReference type="ChEBI" id="CHEBI:15377"/>
        <dbReference type="ChEBI" id="CHEBI:15378"/>
        <dbReference type="ChEBI" id="CHEBI:30616"/>
        <dbReference type="ChEBI" id="CHEBI:43474"/>
        <dbReference type="ChEBI" id="CHEBI:456216"/>
        <dbReference type="EC" id="5.6.2.3"/>
    </reaction>
</comment>
<dbReference type="GO" id="GO:0016787">
    <property type="term" value="F:hydrolase activity"/>
    <property type="evidence" value="ECO:0007669"/>
    <property type="project" value="UniProtKB-KW"/>
</dbReference>
<proteinExistence type="inferred from homology"/>
<dbReference type="EMBL" id="CAXIEN010000029">
    <property type="protein sequence ID" value="CAL1267607.1"/>
    <property type="molecule type" value="Genomic_DNA"/>
</dbReference>
<keyword evidence="1" id="KW-0234">DNA repair</keyword>
<comment type="similarity">
    <text evidence="1">Belongs to the helicase family.</text>
</comment>
<dbReference type="GO" id="GO:0006281">
    <property type="term" value="P:DNA repair"/>
    <property type="evidence" value="ECO:0007669"/>
    <property type="project" value="UniProtKB-KW"/>
</dbReference>
<keyword evidence="1" id="KW-0233">DNA recombination</keyword>
<organism evidence="3 4">
    <name type="scientific">Larinioides sclopetarius</name>
    <dbReference type="NCBI Taxonomy" id="280406"/>
    <lineage>
        <taxon>Eukaryota</taxon>
        <taxon>Metazoa</taxon>
        <taxon>Ecdysozoa</taxon>
        <taxon>Arthropoda</taxon>
        <taxon>Chelicerata</taxon>
        <taxon>Arachnida</taxon>
        <taxon>Araneae</taxon>
        <taxon>Araneomorphae</taxon>
        <taxon>Entelegynae</taxon>
        <taxon>Araneoidea</taxon>
        <taxon>Araneidae</taxon>
        <taxon>Larinioides</taxon>
    </lineage>
</organism>
<feature type="domain" description="DNA helicase Pif1-like DEAD-box helicase" evidence="2">
    <location>
        <begin position="17"/>
        <end position="58"/>
    </location>
</feature>
<comment type="cofactor">
    <cofactor evidence="1">
        <name>Mg(2+)</name>
        <dbReference type="ChEBI" id="CHEBI:18420"/>
    </cofactor>
</comment>
<evidence type="ECO:0000259" key="2">
    <source>
        <dbReference type="Pfam" id="PF05970"/>
    </source>
</evidence>
<dbReference type="GO" id="GO:0006310">
    <property type="term" value="P:DNA recombination"/>
    <property type="evidence" value="ECO:0007669"/>
    <property type="project" value="UniProtKB-KW"/>
</dbReference>
<keyword evidence="1" id="KW-0547">Nucleotide-binding</keyword>
<keyword evidence="1" id="KW-0378">Hydrolase</keyword>
<dbReference type="PANTHER" id="PTHR10492:SF57">
    <property type="entry name" value="ATP-DEPENDENT DNA HELICASE"/>
    <property type="match status" value="1"/>
</dbReference>
<comment type="caution">
    <text evidence="3">The sequence shown here is derived from an EMBL/GenBank/DDBJ whole genome shotgun (WGS) entry which is preliminary data.</text>
</comment>
<accession>A0AAV1ZBD8</accession>
<gene>
    <name evidence="3" type="ORF">LARSCL_LOCUS3770</name>
</gene>
<dbReference type="GO" id="GO:0005524">
    <property type="term" value="F:ATP binding"/>
    <property type="evidence" value="ECO:0007669"/>
    <property type="project" value="UniProtKB-KW"/>
</dbReference>
<dbReference type="InterPro" id="IPR010285">
    <property type="entry name" value="DNA_helicase_pif1-like_DEAD"/>
</dbReference>
<dbReference type="PANTHER" id="PTHR10492">
    <property type="match status" value="1"/>
</dbReference>
<keyword evidence="1" id="KW-0347">Helicase</keyword>
<keyword evidence="4" id="KW-1185">Reference proteome</keyword>
<dbReference type="EC" id="5.6.2.3" evidence="1"/>
<dbReference type="GO" id="GO:0000723">
    <property type="term" value="P:telomere maintenance"/>
    <property type="evidence" value="ECO:0007669"/>
    <property type="project" value="InterPro"/>
</dbReference>
<feature type="non-terminal residue" evidence="3">
    <location>
        <position position="59"/>
    </location>
</feature>
<protein>
    <recommendedName>
        <fullName evidence="1">ATP-dependent DNA helicase</fullName>
        <ecNumber evidence="1">5.6.2.3</ecNumber>
    </recommendedName>
</protein>
<sequence>MPSRKSNFGRRRRNWDSFLIRLILATVRSKNDIALALASSGIAATLLPGGRTAHSALKL</sequence>
<dbReference type="AlphaFoldDB" id="A0AAV1ZBD8"/>
<evidence type="ECO:0000256" key="1">
    <source>
        <dbReference type="RuleBase" id="RU363044"/>
    </source>
</evidence>
<evidence type="ECO:0000313" key="3">
    <source>
        <dbReference type="EMBL" id="CAL1267607.1"/>
    </source>
</evidence>
<evidence type="ECO:0000313" key="4">
    <source>
        <dbReference type="Proteomes" id="UP001497382"/>
    </source>
</evidence>
<dbReference type="Pfam" id="PF05970">
    <property type="entry name" value="PIF1"/>
    <property type="match status" value="1"/>
</dbReference>